<accession>A0AA39NIB1</accession>
<proteinExistence type="predicted"/>
<organism evidence="1 2">
    <name type="scientific">Armillaria tabescens</name>
    <name type="common">Ringless honey mushroom</name>
    <name type="synonym">Agaricus tabescens</name>
    <dbReference type="NCBI Taxonomy" id="1929756"/>
    <lineage>
        <taxon>Eukaryota</taxon>
        <taxon>Fungi</taxon>
        <taxon>Dikarya</taxon>
        <taxon>Basidiomycota</taxon>
        <taxon>Agaricomycotina</taxon>
        <taxon>Agaricomycetes</taxon>
        <taxon>Agaricomycetidae</taxon>
        <taxon>Agaricales</taxon>
        <taxon>Marasmiineae</taxon>
        <taxon>Physalacriaceae</taxon>
        <taxon>Desarmillaria</taxon>
    </lineage>
</organism>
<keyword evidence="2" id="KW-1185">Reference proteome</keyword>
<sequence length="496" mass="56111">MLAKLKKVEHPHGTDINGVFDMKLQEESTVEPDLAELIHSALTTLHDNTYKRVKGSAWKEWEVVVWDSRRVTVARIYMTRETCEAFSAVWTYFFDVVKWVTGCPVLVKFLHRQGLSTILVDGSQPQIEGCGDALMTIHNHLPAKKQIAGVNSLNIVEYIMQCCLVHLNRDFDKLVPYITAEENNYIRSVCYLKTNEEIETLWHWCEHSSNQKILNWYNDKKGKPWFIALINEHHSHILIDDWYKSPGNTNLNESAHPFMNIHTGIGLSLIEAIKTNKAQKAAQCKTNIDELLHLDEKITQATIYHKELVTQKHELEAKCKAMVLLRGAHCNIDDQIRSVDSDHKEAYTVLQDLRAQKYDLEMSSPTPTKGLRKQLRNGRAIKGKSTLSDAAYEDLNLKSENNEAEPVLEDDIPCANVIDVTGPSLTATTTQVNTSLEFKADADTQTTCEDNPSPFLWLHPNAASGEVLYDPQVAIDIGEADALDMWMVWNGGAFVA</sequence>
<dbReference type="RefSeq" id="XP_060336881.1">
    <property type="nucleotide sequence ID" value="XM_060476615.1"/>
</dbReference>
<dbReference type="EMBL" id="JAUEPS010000004">
    <property type="protein sequence ID" value="KAK0466054.1"/>
    <property type="molecule type" value="Genomic_DNA"/>
</dbReference>
<protein>
    <submittedName>
        <fullName evidence="1">Uncharacterized protein</fullName>
    </submittedName>
</protein>
<evidence type="ECO:0000313" key="1">
    <source>
        <dbReference type="EMBL" id="KAK0466054.1"/>
    </source>
</evidence>
<dbReference type="AlphaFoldDB" id="A0AA39NIB1"/>
<name>A0AA39NIB1_ARMTA</name>
<dbReference type="GeneID" id="85360163"/>
<reference evidence="1" key="1">
    <citation type="submission" date="2023-06" db="EMBL/GenBank/DDBJ databases">
        <authorList>
            <consortium name="Lawrence Berkeley National Laboratory"/>
            <person name="Ahrendt S."/>
            <person name="Sahu N."/>
            <person name="Indic B."/>
            <person name="Wong-Bajracharya J."/>
            <person name="Merenyi Z."/>
            <person name="Ke H.-M."/>
            <person name="Monk M."/>
            <person name="Kocsube S."/>
            <person name="Drula E."/>
            <person name="Lipzen A."/>
            <person name="Balint B."/>
            <person name="Henrissat B."/>
            <person name="Andreopoulos B."/>
            <person name="Martin F.M."/>
            <person name="Harder C.B."/>
            <person name="Rigling D."/>
            <person name="Ford K.L."/>
            <person name="Foster G.D."/>
            <person name="Pangilinan J."/>
            <person name="Papanicolaou A."/>
            <person name="Barry K."/>
            <person name="LaButti K."/>
            <person name="Viragh M."/>
            <person name="Koriabine M."/>
            <person name="Yan M."/>
            <person name="Riley R."/>
            <person name="Champramary S."/>
            <person name="Plett K.L."/>
            <person name="Tsai I.J."/>
            <person name="Slot J."/>
            <person name="Sipos G."/>
            <person name="Plett J."/>
            <person name="Nagy L.G."/>
            <person name="Grigoriev I.V."/>
        </authorList>
    </citation>
    <scope>NUCLEOTIDE SEQUENCE</scope>
    <source>
        <strain evidence="1">CCBAS 213</strain>
    </source>
</reference>
<gene>
    <name evidence="1" type="ORF">EV420DRAFT_1636650</name>
</gene>
<evidence type="ECO:0000313" key="2">
    <source>
        <dbReference type="Proteomes" id="UP001175211"/>
    </source>
</evidence>
<dbReference type="Proteomes" id="UP001175211">
    <property type="component" value="Unassembled WGS sequence"/>
</dbReference>
<comment type="caution">
    <text evidence="1">The sequence shown here is derived from an EMBL/GenBank/DDBJ whole genome shotgun (WGS) entry which is preliminary data.</text>
</comment>